<organism evidence="1 2">
    <name type="scientific">Scylla paramamosain</name>
    <name type="common">Mud crab</name>
    <dbReference type="NCBI Taxonomy" id="85552"/>
    <lineage>
        <taxon>Eukaryota</taxon>
        <taxon>Metazoa</taxon>
        <taxon>Ecdysozoa</taxon>
        <taxon>Arthropoda</taxon>
        <taxon>Crustacea</taxon>
        <taxon>Multicrustacea</taxon>
        <taxon>Malacostraca</taxon>
        <taxon>Eumalacostraca</taxon>
        <taxon>Eucarida</taxon>
        <taxon>Decapoda</taxon>
        <taxon>Pleocyemata</taxon>
        <taxon>Brachyura</taxon>
        <taxon>Eubrachyura</taxon>
        <taxon>Portunoidea</taxon>
        <taxon>Portunidae</taxon>
        <taxon>Portuninae</taxon>
        <taxon>Scylla</taxon>
    </lineage>
</organism>
<dbReference type="AlphaFoldDB" id="A0AAW0T4B0"/>
<proteinExistence type="predicted"/>
<evidence type="ECO:0000313" key="2">
    <source>
        <dbReference type="Proteomes" id="UP001487740"/>
    </source>
</evidence>
<protein>
    <recommendedName>
        <fullName evidence="3">FAS1 domain-containing protein</fullName>
    </recommendedName>
</protein>
<evidence type="ECO:0000313" key="1">
    <source>
        <dbReference type="EMBL" id="KAK8382226.1"/>
    </source>
</evidence>
<dbReference type="Proteomes" id="UP001487740">
    <property type="component" value="Unassembled WGS sequence"/>
</dbReference>
<accession>A0AAW0T4B0</accession>
<reference evidence="1 2" key="1">
    <citation type="submission" date="2023-03" db="EMBL/GenBank/DDBJ databases">
        <title>High-quality genome of Scylla paramamosain provides insights in environmental adaptation.</title>
        <authorList>
            <person name="Zhang L."/>
        </authorList>
    </citation>
    <scope>NUCLEOTIDE SEQUENCE [LARGE SCALE GENOMIC DNA]</scope>
    <source>
        <strain evidence="1">LZ_2023a</strain>
        <tissue evidence="1">Muscle</tissue>
    </source>
</reference>
<name>A0AAW0T4B0_SCYPA</name>
<keyword evidence="2" id="KW-1185">Reference proteome</keyword>
<comment type="caution">
    <text evidence="1">The sequence shown here is derived from an EMBL/GenBank/DDBJ whole genome shotgun (WGS) entry which is preliminary data.</text>
</comment>
<dbReference type="EMBL" id="JARAKH010000039">
    <property type="protein sequence ID" value="KAK8382226.1"/>
    <property type="molecule type" value="Genomic_DNA"/>
</dbReference>
<sequence>MVGLATALPDPTHKKLLKYHVLPSVYPAYPSHRYYDFQAYPHHSYEPSLLFHKSFVHY</sequence>
<evidence type="ECO:0008006" key="3">
    <source>
        <dbReference type="Google" id="ProtNLM"/>
    </source>
</evidence>
<gene>
    <name evidence="1" type="ORF">O3P69_015275</name>
</gene>